<evidence type="ECO:0000313" key="3">
    <source>
        <dbReference type="Proteomes" id="UP001524547"/>
    </source>
</evidence>
<dbReference type="InterPro" id="IPR018674">
    <property type="entry name" value="DUF2142_membrane"/>
</dbReference>
<accession>A0ABT1VVX1</accession>
<keyword evidence="3" id="KW-1185">Reference proteome</keyword>
<dbReference type="EMBL" id="JAMZEJ010000003">
    <property type="protein sequence ID" value="MCQ8240489.1"/>
    <property type="molecule type" value="Genomic_DNA"/>
</dbReference>
<dbReference type="Proteomes" id="UP001524547">
    <property type="component" value="Unassembled WGS sequence"/>
</dbReference>
<organism evidence="2 3">
    <name type="scientific">Rhizosaccharibacter radicis</name>
    <dbReference type="NCBI Taxonomy" id="2782605"/>
    <lineage>
        <taxon>Bacteria</taxon>
        <taxon>Pseudomonadati</taxon>
        <taxon>Pseudomonadota</taxon>
        <taxon>Alphaproteobacteria</taxon>
        <taxon>Acetobacterales</taxon>
        <taxon>Acetobacteraceae</taxon>
        <taxon>Rhizosaccharibacter</taxon>
    </lineage>
</organism>
<evidence type="ECO:0000256" key="1">
    <source>
        <dbReference type="SAM" id="Phobius"/>
    </source>
</evidence>
<protein>
    <submittedName>
        <fullName evidence="2">DUF2142 domain-containing protein</fullName>
    </submittedName>
</protein>
<keyword evidence="1" id="KW-0812">Transmembrane</keyword>
<feature type="transmembrane region" description="Helical" evidence="1">
    <location>
        <begin position="483"/>
        <end position="502"/>
    </location>
</feature>
<sequence>MAGESRPVHGPEAPRLLWDLREGRRMVPGRLGVCSLRLFEGKRAGTDGTLPAQARFAAMFLALFLPLGLFLSGSLPLGQVPDEPAHVLRAESLLHGEWIGERRTRPDETGRVRAQEGVMADPAMLDALSTYPHPNDHHPVHVSGGDLARGEAARFHDHTSFMELGTIASYSPIFYVPSALAIGATRATRGTPHTAFLAARLCNLVLFGVMGGMALLLARRGRALLLATLLLPTSVSLAGSLSQDGLIIAATVLAAACMSRVGAEAEPWRSPSFLAAGVLVAAIVLAKPPYLPVASLLLLPLRLGAGRRWPPFAGQRLGAILLVMLLASCWTWLTVRYCSSPIVRAPEEAGPLWPGSRPAVFDATDMGAQLRVLLARPWLFVTLPFHTIRRFPDVFTQLLGVLGWINLVLPKRLLALWAAALLAALLADGGAVGGRTLREGSSWQEALLLGGAAFATLLLIYLSQYLSFTPVGYDWISGVQGRYLVPLLPLLALAVPVVPAWSRSRLPGWLLVVPAVAGLASLYAVPRAVIAFYYAGP</sequence>
<feature type="transmembrane region" description="Helical" evidence="1">
    <location>
        <begin position="446"/>
        <end position="463"/>
    </location>
</feature>
<gene>
    <name evidence="2" type="ORF">NFI88_06475</name>
</gene>
<keyword evidence="1" id="KW-0472">Membrane</keyword>
<name>A0ABT1VVX1_9PROT</name>
<feature type="transmembrane region" description="Helical" evidence="1">
    <location>
        <begin position="509"/>
        <end position="535"/>
    </location>
</feature>
<feature type="transmembrane region" description="Helical" evidence="1">
    <location>
        <begin position="273"/>
        <end position="297"/>
    </location>
</feature>
<reference evidence="2 3" key="1">
    <citation type="submission" date="2022-06" db="EMBL/GenBank/DDBJ databases">
        <title>Rhizosaccharibacter gen. nov. sp. nov. KSS12, endophytic bacteria isolated from sugarcane.</title>
        <authorList>
            <person name="Pitiwittayakul N."/>
        </authorList>
    </citation>
    <scope>NUCLEOTIDE SEQUENCE [LARGE SCALE GENOMIC DNA]</scope>
    <source>
        <strain evidence="2 3">KSS12</strain>
    </source>
</reference>
<keyword evidence="1" id="KW-1133">Transmembrane helix</keyword>
<feature type="transmembrane region" description="Helical" evidence="1">
    <location>
        <begin position="56"/>
        <end position="75"/>
    </location>
</feature>
<feature type="transmembrane region" description="Helical" evidence="1">
    <location>
        <begin position="195"/>
        <end position="216"/>
    </location>
</feature>
<dbReference type="RefSeq" id="WP_422919203.1">
    <property type="nucleotide sequence ID" value="NZ_JAMZEJ010000003.1"/>
</dbReference>
<feature type="transmembrane region" description="Helical" evidence="1">
    <location>
        <begin position="415"/>
        <end position="434"/>
    </location>
</feature>
<dbReference type="Pfam" id="PF09913">
    <property type="entry name" value="DUF2142"/>
    <property type="match status" value="1"/>
</dbReference>
<feature type="transmembrane region" description="Helical" evidence="1">
    <location>
        <begin position="317"/>
        <end position="335"/>
    </location>
</feature>
<proteinExistence type="predicted"/>
<comment type="caution">
    <text evidence="2">The sequence shown here is derived from an EMBL/GenBank/DDBJ whole genome shotgun (WGS) entry which is preliminary data.</text>
</comment>
<evidence type="ECO:0000313" key="2">
    <source>
        <dbReference type="EMBL" id="MCQ8240489.1"/>
    </source>
</evidence>